<evidence type="ECO:0000256" key="5">
    <source>
        <dbReference type="ARBA" id="ARBA00022630"/>
    </source>
</evidence>
<dbReference type="PROSITE" id="PS51645">
    <property type="entry name" value="PHR_CRY_ALPHA_BETA"/>
    <property type="match status" value="1"/>
</dbReference>
<dbReference type="EC" id="4.1.99.3" evidence="3"/>
<dbReference type="Proteomes" id="UP000267029">
    <property type="component" value="Unassembled WGS sequence"/>
</dbReference>
<dbReference type="InterPro" id="IPR052219">
    <property type="entry name" value="Photolyase_Class-2"/>
</dbReference>
<evidence type="ECO:0000256" key="6">
    <source>
        <dbReference type="ARBA" id="ARBA00022763"/>
    </source>
</evidence>
<reference evidence="16 17" key="1">
    <citation type="submission" date="2018-10" db="EMBL/GenBank/DDBJ databases">
        <authorList>
            <consortium name="Pathogen Informatics"/>
        </authorList>
    </citation>
    <scope>NUCLEOTIDE SEQUENCE [LARGE SCALE GENOMIC DNA]</scope>
</reference>
<comment type="cofactor">
    <cofactor evidence="1">
        <name>FAD</name>
        <dbReference type="ChEBI" id="CHEBI:57692"/>
    </cofactor>
</comment>
<dbReference type="InterPro" id="IPR032673">
    <property type="entry name" value="DNA_photolyase_2_CS"/>
</dbReference>
<dbReference type="STRING" id="53468.A0A158QTJ0"/>
<evidence type="ECO:0000256" key="1">
    <source>
        <dbReference type="ARBA" id="ARBA00001974"/>
    </source>
</evidence>
<name>A0A158QTJ0_MESCO</name>
<gene>
    <name evidence="16" type="ORF">MCOS_LOCUS3143</name>
</gene>
<evidence type="ECO:0000256" key="4">
    <source>
        <dbReference type="ARBA" id="ARBA00014046"/>
    </source>
</evidence>
<organism evidence="16 17">
    <name type="scientific">Mesocestoides corti</name>
    <name type="common">Flatworm</name>
    <dbReference type="NCBI Taxonomy" id="53468"/>
    <lineage>
        <taxon>Eukaryota</taxon>
        <taxon>Metazoa</taxon>
        <taxon>Spiralia</taxon>
        <taxon>Lophotrochozoa</taxon>
        <taxon>Platyhelminthes</taxon>
        <taxon>Cestoda</taxon>
        <taxon>Eucestoda</taxon>
        <taxon>Cyclophyllidea</taxon>
        <taxon>Mesocestoididae</taxon>
        <taxon>Mesocestoides</taxon>
    </lineage>
</organism>
<dbReference type="Gene3D" id="1.25.40.80">
    <property type="match status" value="1"/>
</dbReference>
<dbReference type="InterPro" id="IPR036134">
    <property type="entry name" value="Crypto/Photolyase_FAD-like_sf"/>
</dbReference>
<dbReference type="InterPro" id="IPR006050">
    <property type="entry name" value="DNA_photolyase_N"/>
</dbReference>
<dbReference type="GO" id="GO:0003904">
    <property type="term" value="F:deoxyribodipyrimidine photo-lyase activity"/>
    <property type="evidence" value="ECO:0007669"/>
    <property type="project" value="UniProtKB-EC"/>
</dbReference>
<keyword evidence="6" id="KW-0227">DNA damage</keyword>
<keyword evidence="17" id="KW-1185">Reference proteome</keyword>
<evidence type="ECO:0000256" key="12">
    <source>
        <dbReference type="ARBA" id="ARBA00033999"/>
    </source>
</evidence>
<keyword evidence="8" id="KW-0238">DNA-binding</keyword>
<sequence>MPSKLRPDGDSFIKWLKQINKSRFEHGDNWALLFAQRIALKFSVPLHVCFNVASSVALRTRRHLNFLLEGLAEDCKDLAISFHLLLPLEAKSKTSLKRNADGSFACNETDHATLQPLVDFLKQRNACAVITDFSPLRDDRQAVEFVSKRLPVDAHNVVPAWFASDKVEYAARTIRKKLHDKARHLLTEFPPVIRHPVTAKSVRERLLLQWAEPVDWVSVKESLKELVDERVGEVNWAKGGSLAGFSQLYSFLHHRLHAYATGRNDPTKDALSNLSPWLHFGHISAQRCLWEAKRLRTSHPQSVDAFIEEAFVRRELSDNFCLYNPHYDSIQGAWSWARETLKKHAGDARTPTYSSKAMEKAETGDELWNAAQRQLVQEGKLHGFLRMYWAKKILEWHDGGPEEALQLGFRLNDLYSLDGTDPNGYVGVMWSICGVHDQGWVERPIFGKIRYMNFAGCKRKFDVAAFIRRYPPKREPSSCK</sequence>
<keyword evidence="10" id="KW-0456">Lyase</keyword>
<dbReference type="AlphaFoldDB" id="A0A158QTJ0"/>
<dbReference type="SUPFAM" id="SSF52425">
    <property type="entry name" value="Cryptochrome/photolyase, N-terminal domain"/>
    <property type="match status" value="1"/>
</dbReference>
<evidence type="ECO:0000256" key="14">
    <source>
        <dbReference type="ARBA" id="ARBA00083107"/>
    </source>
</evidence>
<evidence type="ECO:0000256" key="13">
    <source>
        <dbReference type="ARBA" id="ARBA00059220"/>
    </source>
</evidence>
<dbReference type="Gene3D" id="3.40.50.620">
    <property type="entry name" value="HUPs"/>
    <property type="match status" value="1"/>
</dbReference>
<evidence type="ECO:0000256" key="3">
    <source>
        <dbReference type="ARBA" id="ARBA00013149"/>
    </source>
</evidence>
<dbReference type="GO" id="GO:0000719">
    <property type="term" value="P:photoreactive repair"/>
    <property type="evidence" value="ECO:0007669"/>
    <property type="project" value="TreeGrafter"/>
</dbReference>
<evidence type="ECO:0000256" key="7">
    <source>
        <dbReference type="ARBA" id="ARBA00022827"/>
    </source>
</evidence>
<evidence type="ECO:0000256" key="8">
    <source>
        <dbReference type="ARBA" id="ARBA00023125"/>
    </source>
</evidence>
<dbReference type="PANTHER" id="PTHR10211">
    <property type="entry name" value="DEOXYRIBODIPYRIMIDINE PHOTOLYASE"/>
    <property type="match status" value="1"/>
</dbReference>
<dbReference type="FunFam" id="1.25.40.80:FF:000004">
    <property type="entry name" value="Deoxyribodipyrimidine photolyase"/>
    <property type="match status" value="1"/>
</dbReference>
<dbReference type="InterPro" id="IPR014729">
    <property type="entry name" value="Rossmann-like_a/b/a_fold"/>
</dbReference>
<keyword evidence="5" id="KW-0285">Flavoprotein</keyword>
<comment type="similarity">
    <text evidence="2">Belongs to the DNA photolyase class-2 family.</text>
</comment>
<protein>
    <recommendedName>
        <fullName evidence="4">Deoxyribodipyrimidine photo-lyase</fullName>
        <ecNumber evidence="3">4.1.99.3</ecNumber>
    </recommendedName>
    <alternativeName>
        <fullName evidence="11">DNA photolyase</fullName>
    </alternativeName>
    <alternativeName>
        <fullName evidence="14">Photoreactivating enzyme</fullName>
    </alternativeName>
</protein>
<dbReference type="OrthoDB" id="496749at2759"/>
<dbReference type="FunFam" id="1.10.579.10:FF:000002">
    <property type="entry name" value="Deoxyribodipyrimidine photolyase"/>
    <property type="match status" value="1"/>
</dbReference>
<evidence type="ECO:0000313" key="16">
    <source>
        <dbReference type="EMBL" id="VDD77140.1"/>
    </source>
</evidence>
<keyword evidence="7" id="KW-0274">FAD</keyword>
<keyword evidence="9" id="KW-0234">DNA repair</keyword>
<proteinExistence type="inferred from homology"/>
<accession>A0A158QTJ0</accession>
<comment type="function">
    <text evidence="13">Involved in repair of UV radiation-induced DNA damage. Catalyzes the light-dependent monomerization (300-600 nm) of cyclobutyl pyrimidine dimers (in cis-syn configuration), which are formed between adjacent bases on the same DNA strand upon exposure to ultraviolet radiation.</text>
</comment>
<feature type="domain" description="Photolyase/cryptochrome alpha/beta" evidence="15">
    <location>
        <begin position="14"/>
        <end position="160"/>
    </location>
</feature>
<evidence type="ECO:0000256" key="10">
    <source>
        <dbReference type="ARBA" id="ARBA00023239"/>
    </source>
</evidence>
<dbReference type="PROSITE" id="PS01084">
    <property type="entry name" value="DNA_PHOTOLYASES_2_2"/>
    <property type="match status" value="1"/>
</dbReference>
<comment type="catalytic activity">
    <reaction evidence="12">
        <text>cyclobutadipyrimidine (in DNA) = 2 pyrimidine residues (in DNA).</text>
        <dbReference type="EC" id="4.1.99.3"/>
    </reaction>
</comment>
<dbReference type="EMBL" id="UXSR01000646">
    <property type="protein sequence ID" value="VDD77140.1"/>
    <property type="molecule type" value="Genomic_DNA"/>
</dbReference>
<evidence type="ECO:0000256" key="2">
    <source>
        <dbReference type="ARBA" id="ARBA00006409"/>
    </source>
</evidence>
<evidence type="ECO:0000256" key="9">
    <source>
        <dbReference type="ARBA" id="ARBA00023204"/>
    </source>
</evidence>
<evidence type="ECO:0000259" key="15">
    <source>
        <dbReference type="PROSITE" id="PS51645"/>
    </source>
</evidence>
<dbReference type="GO" id="GO:0003677">
    <property type="term" value="F:DNA binding"/>
    <property type="evidence" value="ECO:0007669"/>
    <property type="project" value="UniProtKB-KW"/>
</dbReference>
<dbReference type="SUPFAM" id="SSF48173">
    <property type="entry name" value="Cryptochrome/photolyase FAD-binding domain"/>
    <property type="match status" value="1"/>
</dbReference>
<dbReference type="PANTHER" id="PTHR10211:SF0">
    <property type="entry name" value="DEOXYRIBODIPYRIMIDINE PHOTO-LYASE"/>
    <property type="match status" value="1"/>
</dbReference>
<evidence type="ECO:0000256" key="11">
    <source>
        <dbReference type="ARBA" id="ARBA00031671"/>
    </source>
</evidence>
<dbReference type="Gene3D" id="1.10.579.10">
    <property type="entry name" value="DNA Cyclobutane Dipyrimidine Photolyase, subunit A, domain 3"/>
    <property type="match status" value="1"/>
</dbReference>
<evidence type="ECO:0000313" key="17">
    <source>
        <dbReference type="Proteomes" id="UP000267029"/>
    </source>
</evidence>
<dbReference type="InterPro" id="IPR036155">
    <property type="entry name" value="Crypto/Photolyase_N_sf"/>
</dbReference>